<dbReference type="GO" id="GO:0016788">
    <property type="term" value="F:hydrolase activity, acting on ester bonds"/>
    <property type="evidence" value="ECO:0007669"/>
    <property type="project" value="UniProtKB-ARBA"/>
</dbReference>
<protein>
    <submittedName>
        <fullName evidence="4">Sialate O-acetylesterase</fullName>
    </submittedName>
</protein>
<dbReference type="PANTHER" id="PTHR31988">
    <property type="entry name" value="ESTERASE, PUTATIVE (DUF303)-RELATED"/>
    <property type="match status" value="1"/>
</dbReference>
<proteinExistence type="predicted"/>
<dbReference type="AlphaFoldDB" id="A0A5C8IQG3"/>
<dbReference type="SUPFAM" id="SSF52266">
    <property type="entry name" value="SGNH hydrolase"/>
    <property type="match status" value="1"/>
</dbReference>
<dbReference type="InterPro" id="IPR036514">
    <property type="entry name" value="SGNH_hydro_sf"/>
</dbReference>
<sequence>MKYLNACKLVFLFSFFLIFSACKDDNTSPGEQVDVHIIMGQSNSLGVGHAYQLPKEMREPQDSCYIFNKASGKYEIIQAGVNTQSQEGMFGPVVKAAQLLRDHQKKEVYFIVVGFGNSQLFKSNESEIQDWHPESNELLPFAKSEIERARKALEASGKTPVFKTLSWWQGEADGTYSEKANVYLENETAFFAALDQVSYLANTKRIIFKVFEDVAAMPHGHVVNTAKIKRASTDSRTVSIIETNSYDRIPQDKLHATAKGQLQAGTDLFNAIKKL</sequence>
<keyword evidence="1" id="KW-0378">Hydrolase</keyword>
<feature type="chain" id="PRO_5022797012" evidence="2">
    <location>
        <begin position="24"/>
        <end position="275"/>
    </location>
</feature>
<gene>
    <name evidence="4" type="ORF">FVR03_22555</name>
</gene>
<dbReference type="InterPro" id="IPR005181">
    <property type="entry name" value="SASA"/>
</dbReference>
<dbReference type="Gene3D" id="3.40.50.1110">
    <property type="entry name" value="SGNH hydrolase"/>
    <property type="match status" value="1"/>
</dbReference>
<keyword evidence="5" id="KW-1185">Reference proteome</keyword>
<comment type="caution">
    <text evidence="4">The sequence shown here is derived from an EMBL/GenBank/DDBJ whole genome shotgun (WGS) entry which is preliminary data.</text>
</comment>
<dbReference type="PROSITE" id="PS51257">
    <property type="entry name" value="PROKAR_LIPOPROTEIN"/>
    <property type="match status" value="1"/>
</dbReference>
<keyword evidence="2" id="KW-0732">Signal</keyword>
<name>A0A5C8IQG3_9BACT</name>
<evidence type="ECO:0000259" key="3">
    <source>
        <dbReference type="Pfam" id="PF03629"/>
    </source>
</evidence>
<dbReference type="RefSeq" id="WP_147924043.1">
    <property type="nucleotide sequence ID" value="NZ_VRTY01000145.1"/>
</dbReference>
<reference evidence="4 5" key="1">
    <citation type="submission" date="2019-08" db="EMBL/GenBank/DDBJ databases">
        <authorList>
            <person name="Shi S."/>
        </authorList>
    </citation>
    <scope>NUCLEOTIDE SEQUENCE [LARGE SCALE GENOMIC DNA]</scope>
    <source>
        <strain evidence="4 5">GY10130</strain>
    </source>
</reference>
<dbReference type="Pfam" id="PF03629">
    <property type="entry name" value="SASA"/>
    <property type="match status" value="1"/>
</dbReference>
<dbReference type="InterPro" id="IPR052940">
    <property type="entry name" value="Carb_Esterase_6"/>
</dbReference>
<evidence type="ECO:0000256" key="2">
    <source>
        <dbReference type="SAM" id="SignalP"/>
    </source>
</evidence>
<organism evidence="4 5">
    <name type="scientific">Pontibacter qinzhouensis</name>
    <dbReference type="NCBI Taxonomy" id="2603253"/>
    <lineage>
        <taxon>Bacteria</taxon>
        <taxon>Pseudomonadati</taxon>
        <taxon>Bacteroidota</taxon>
        <taxon>Cytophagia</taxon>
        <taxon>Cytophagales</taxon>
        <taxon>Hymenobacteraceae</taxon>
        <taxon>Pontibacter</taxon>
    </lineage>
</organism>
<feature type="domain" description="Sialate O-acetylesterase" evidence="3">
    <location>
        <begin position="33"/>
        <end position="272"/>
    </location>
</feature>
<evidence type="ECO:0000256" key="1">
    <source>
        <dbReference type="ARBA" id="ARBA00022801"/>
    </source>
</evidence>
<dbReference type="EMBL" id="VRTY01000145">
    <property type="protein sequence ID" value="TXK23460.1"/>
    <property type="molecule type" value="Genomic_DNA"/>
</dbReference>
<dbReference type="OrthoDB" id="852035at2"/>
<dbReference type="Proteomes" id="UP000321926">
    <property type="component" value="Unassembled WGS sequence"/>
</dbReference>
<accession>A0A5C8IQG3</accession>
<dbReference type="PANTHER" id="PTHR31988:SF19">
    <property type="entry name" value="9-O-ACETYL-N-ACETYLNEURAMINIC ACID DEACETYLASE-RELATED"/>
    <property type="match status" value="1"/>
</dbReference>
<evidence type="ECO:0000313" key="4">
    <source>
        <dbReference type="EMBL" id="TXK23460.1"/>
    </source>
</evidence>
<evidence type="ECO:0000313" key="5">
    <source>
        <dbReference type="Proteomes" id="UP000321926"/>
    </source>
</evidence>
<feature type="signal peptide" evidence="2">
    <location>
        <begin position="1"/>
        <end position="23"/>
    </location>
</feature>